<dbReference type="InterPro" id="IPR036388">
    <property type="entry name" value="WH-like_DNA-bd_sf"/>
</dbReference>
<accession>A0A9D7S9D5</accession>
<evidence type="ECO:0000313" key="2">
    <source>
        <dbReference type="EMBL" id="MBK9717547.1"/>
    </source>
</evidence>
<evidence type="ECO:0000259" key="1">
    <source>
        <dbReference type="PROSITE" id="PS50995"/>
    </source>
</evidence>
<dbReference type="GO" id="GO:0006950">
    <property type="term" value="P:response to stress"/>
    <property type="evidence" value="ECO:0007669"/>
    <property type="project" value="TreeGrafter"/>
</dbReference>
<reference evidence="2 3" key="1">
    <citation type="submission" date="2020-10" db="EMBL/GenBank/DDBJ databases">
        <title>Connecting structure to function with the recovery of over 1000 high-quality activated sludge metagenome-assembled genomes encoding full-length rRNA genes using long-read sequencing.</title>
        <authorList>
            <person name="Singleton C.M."/>
            <person name="Petriglieri F."/>
            <person name="Kristensen J.M."/>
            <person name="Kirkegaard R.H."/>
            <person name="Michaelsen T.Y."/>
            <person name="Andersen M.H."/>
            <person name="Karst S.M."/>
            <person name="Dueholm M.S."/>
            <person name="Nielsen P.H."/>
            <person name="Albertsen M."/>
        </authorList>
    </citation>
    <scope>NUCLEOTIDE SEQUENCE [LARGE SCALE GENOMIC DNA]</scope>
    <source>
        <strain evidence="2">Ribe_18-Q3-R11-54_BAT3C.373</strain>
    </source>
</reference>
<organism evidence="2 3">
    <name type="scientific">Candidatus Defluviibacterium haderslevense</name>
    <dbReference type="NCBI Taxonomy" id="2981993"/>
    <lineage>
        <taxon>Bacteria</taxon>
        <taxon>Pseudomonadati</taxon>
        <taxon>Bacteroidota</taxon>
        <taxon>Saprospiria</taxon>
        <taxon>Saprospirales</taxon>
        <taxon>Saprospiraceae</taxon>
        <taxon>Candidatus Defluviibacterium</taxon>
    </lineage>
</organism>
<dbReference type="Pfam" id="PF01047">
    <property type="entry name" value="MarR"/>
    <property type="match status" value="1"/>
</dbReference>
<dbReference type="InterPro" id="IPR036390">
    <property type="entry name" value="WH_DNA-bd_sf"/>
</dbReference>
<protein>
    <submittedName>
        <fullName evidence="2">MarR family transcriptional regulator</fullName>
    </submittedName>
</protein>
<proteinExistence type="predicted"/>
<comment type="caution">
    <text evidence="2">The sequence shown here is derived from an EMBL/GenBank/DDBJ whole genome shotgun (WGS) entry which is preliminary data.</text>
</comment>
<dbReference type="Proteomes" id="UP000808349">
    <property type="component" value="Unassembled WGS sequence"/>
</dbReference>
<dbReference type="PANTHER" id="PTHR33164:SF99">
    <property type="entry name" value="MARR FAMILY REGULATORY PROTEIN"/>
    <property type="match status" value="1"/>
</dbReference>
<dbReference type="PROSITE" id="PS50995">
    <property type="entry name" value="HTH_MARR_2"/>
    <property type="match status" value="1"/>
</dbReference>
<dbReference type="SMART" id="SM00347">
    <property type="entry name" value="HTH_MARR"/>
    <property type="match status" value="1"/>
</dbReference>
<dbReference type="PANTHER" id="PTHR33164">
    <property type="entry name" value="TRANSCRIPTIONAL REGULATOR, MARR FAMILY"/>
    <property type="match status" value="1"/>
</dbReference>
<dbReference type="InterPro" id="IPR039422">
    <property type="entry name" value="MarR/SlyA-like"/>
</dbReference>
<gene>
    <name evidence="2" type="ORF">IPO85_08560</name>
</gene>
<evidence type="ECO:0000313" key="3">
    <source>
        <dbReference type="Proteomes" id="UP000808349"/>
    </source>
</evidence>
<sequence length="148" mass="16893">MSKPFSNDRHKAHLNLAVTTSLLHAEIEHVLRPLDLTTPQFNILRILRGKHPNMVSVKTITERMIDKTSNTSRLIDKLMSKHYVTRIECPKDRRKVDISITEDGLNILLEASSLVEHAIGHSLNEISDRDITELNRILDLIRNATQSV</sequence>
<dbReference type="InterPro" id="IPR000835">
    <property type="entry name" value="HTH_MarR-typ"/>
</dbReference>
<dbReference type="Gene3D" id="1.10.10.10">
    <property type="entry name" value="Winged helix-like DNA-binding domain superfamily/Winged helix DNA-binding domain"/>
    <property type="match status" value="1"/>
</dbReference>
<dbReference type="SUPFAM" id="SSF46785">
    <property type="entry name" value="Winged helix' DNA-binding domain"/>
    <property type="match status" value="1"/>
</dbReference>
<name>A0A9D7S9D5_9BACT</name>
<feature type="domain" description="HTH marR-type" evidence="1">
    <location>
        <begin position="1"/>
        <end position="143"/>
    </location>
</feature>
<dbReference type="GO" id="GO:0003700">
    <property type="term" value="F:DNA-binding transcription factor activity"/>
    <property type="evidence" value="ECO:0007669"/>
    <property type="project" value="InterPro"/>
</dbReference>
<dbReference type="AlphaFoldDB" id="A0A9D7S9D5"/>
<dbReference type="EMBL" id="JADKFW010000004">
    <property type="protein sequence ID" value="MBK9717547.1"/>
    <property type="molecule type" value="Genomic_DNA"/>
</dbReference>